<keyword evidence="2" id="KW-1185">Reference proteome</keyword>
<accession>A0A8J2WDP5</accession>
<gene>
    <name evidence="1" type="ORF">DGAL_LOCUS3018</name>
</gene>
<dbReference type="AlphaFoldDB" id="A0A8J2WDP5"/>
<reference evidence="1" key="1">
    <citation type="submission" date="2021-11" db="EMBL/GenBank/DDBJ databases">
        <authorList>
            <person name="Schell T."/>
        </authorList>
    </citation>
    <scope>NUCLEOTIDE SEQUENCE</scope>
    <source>
        <strain evidence="1">M5</strain>
    </source>
</reference>
<name>A0A8J2WDP5_9CRUS</name>
<dbReference type="EMBL" id="CAKKLH010000044">
    <property type="protein sequence ID" value="CAH0100730.1"/>
    <property type="molecule type" value="Genomic_DNA"/>
</dbReference>
<dbReference type="Proteomes" id="UP000789390">
    <property type="component" value="Unassembled WGS sequence"/>
</dbReference>
<proteinExistence type="predicted"/>
<sequence length="96" mass="11222">MMESEVEETYNLLDEVDSEDFEDLSIRYASHTLDFIAKTDTDLPNSMQKNFPKRRYCVKPGGNYAFWNKIIGQSISESEKSLEVFDLRRRLMTNAT</sequence>
<organism evidence="1 2">
    <name type="scientific">Daphnia galeata</name>
    <dbReference type="NCBI Taxonomy" id="27404"/>
    <lineage>
        <taxon>Eukaryota</taxon>
        <taxon>Metazoa</taxon>
        <taxon>Ecdysozoa</taxon>
        <taxon>Arthropoda</taxon>
        <taxon>Crustacea</taxon>
        <taxon>Branchiopoda</taxon>
        <taxon>Diplostraca</taxon>
        <taxon>Cladocera</taxon>
        <taxon>Anomopoda</taxon>
        <taxon>Daphniidae</taxon>
        <taxon>Daphnia</taxon>
    </lineage>
</organism>
<protein>
    <submittedName>
        <fullName evidence="1">Uncharacterized protein</fullName>
    </submittedName>
</protein>
<comment type="caution">
    <text evidence="1">The sequence shown here is derived from an EMBL/GenBank/DDBJ whole genome shotgun (WGS) entry which is preliminary data.</text>
</comment>
<evidence type="ECO:0000313" key="2">
    <source>
        <dbReference type="Proteomes" id="UP000789390"/>
    </source>
</evidence>
<evidence type="ECO:0000313" key="1">
    <source>
        <dbReference type="EMBL" id="CAH0100730.1"/>
    </source>
</evidence>